<comment type="similarity">
    <text evidence="8">Belongs to the TRAP transporter small permease family.</text>
</comment>
<comment type="subcellular location">
    <subcellularLocation>
        <location evidence="1">Cell inner membrane</location>
        <topology evidence="1">Multi-pass membrane protein</topology>
    </subcellularLocation>
</comment>
<evidence type="ECO:0000256" key="7">
    <source>
        <dbReference type="ARBA" id="ARBA00023136"/>
    </source>
</evidence>
<evidence type="ECO:0000256" key="9">
    <source>
        <dbReference type="SAM" id="Phobius"/>
    </source>
</evidence>
<name>A0A2H1L838_9MICO</name>
<keyword evidence="7 9" id="KW-0472">Membrane</keyword>
<dbReference type="PANTHER" id="PTHR35011:SF10">
    <property type="entry name" value="TRAP TRANSPORTER SMALL PERMEASE PROTEIN"/>
    <property type="match status" value="1"/>
</dbReference>
<dbReference type="Pfam" id="PF04290">
    <property type="entry name" value="DctQ"/>
    <property type="match status" value="1"/>
</dbReference>
<gene>
    <name evidence="11" type="ORF">BJEO58_02676</name>
</gene>
<feature type="transmembrane region" description="Helical" evidence="9">
    <location>
        <begin position="50"/>
        <end position="68"/>
    </location>
</feature>
<evidence type="ECO:0000256" key="3">
    <source>
        <dbReference type="ARBA" id="ARBA00022475"/>
    </source>
</evidence>
<keyword evidence="5 9" id="KW-0812">Transmembrane</keyword>
<dbReference type="GO" id="GO:0005886">
    <property type="term" value="C:plasma membrane"/>
    <property type="evidence" value="ECO:0007669"/>
    <property type="project" value="UniProtKB-SubCell"/>
</dbReference>
<dbReference type="GO" id="GO:0022857">
    <property type="term" value="F:transmembrane transporter activity"/>
    <property type="evidence" value="ECO:0007669"/>
    <property type="project" value="TreeGrafter"/>
</dbReference>
<evidence type="ECO:0000256" key="8">
    <source>
        <dbReference type="ARBA" id="ARBA00038436"/>
    </source>
</evidence>
<organism evidence="11 12">
    <name type="scientific">Brevibacterium jeotgali</name>
    <dbReference type="NCBI Taxonomy" id="1262550"/>
    <lineage>
        <taxon>Bacteria</taxon>
        <taxon>Bacillati</taxon>
        <taxon>Actinomycetota</taxon>
        <taxon>Actinomycetes</taxon>
        <taxon>Micrococcales</taxon>
        <taxon>Brevibacteriaceae</taxon>
        <taxon>Brevibacterium</taxon>
    </lineage>
</organism>
<evidence type="ECO:0000256" key="5">
    <source>
        <dbReference type="ARBA" id="ARBA00022692"/>
    </source>
</evidence>
<evidence type="ECO:0000256" key="4">
    <source>
        <dbReference type="ARBA" id="ARBA00022519"/>
    </source>
</evidence>
<dbReference type="InterPro" id="IPR007387">
    <property type="entry name" value="TRAP_DctQ"/>
</dbReference>
<accession>A0A2H1L838</accession>
<feature type="domain" description="Tripartite ATP-independent periplasmic transporters DctQ component" evidence="10">
    <location>
        <begin position="26"/>
        <end position="158"/>
    </location>
</feature>
<keyword evidence="2" id="KW-0813">Transport</keyword>
<dbReference type="RefSeq" id="WP_101589978.1">
    <property type="nucleotide sequence ID" value="NZ_FXZM01000016.1"/>
</dbReference>
<evidence type="ECO:0000259" key="10">
    <source>
        <dbReference type="Pfam" id="PF04290"/>
    </source>
</evidence>
<keyword evidence="6 9" id="KW-1133">Transmembrane helix</keyword>
<dbReference type="AlphaFoldDB" id="A0A2H1L838"/>
<dbReference type="EMBL" id="FXZM01000016">
    <property type="protein sequence ID" value="SMY13068.1"/>
    <property type="molecule type" value="Genomic_DNA"/>
</dbReference>
<feature type="transmembrane region" description="Helical" evidence="9">
    <location>
        <begin position="89"/>
        <end position="107"/>
    </location>
</feature>
<dbReference type="GO" id="GO:0015740">
    <property type="term" value="P:C4-dicarboxylate transport"/>
    <property type="evidence" value="ECO:0007669"/>
    <property type="project" value="TreeGrafter"/>
</dbReference>
<keyword evidence="4" id="KW-0997">Cell inner membrane</keyword>
<dbReference type="PANTHER" id="PTHR35011">
    <property type="entry name" value="2,3-DIKETO-L-GULONATE TRAP TRANSPORTER SMALL PERMEASE PROTEIN YIAM"/>
    <property type="match status" value="1"/>
</dbReference>
<evidence type="ECO:0000256" key="1">
    <source>
        <dbReference type="ARBA" id="ARBA00004429"/>
    </source>
</evidence>
<dbReference type="Proteomes" id="UP000234462">
    <property type="component" value="Unassembled WGS sequence"/>
</dbReference>
<feature type="transmembrane region" description="Helical" evidence="9">
    <location>
        <begin position="136"/>
        <end position="154"/>
    </location>
</feature>
<evidence type="ECO:0000256" key="6">
    <source>
        <dbReference type="ARBA" id="ARBA00022989"/>
    </source>
</evidence>
<feature type="transmembrane region" description="Helical" evidence="9">
    <location>
        <begin position="12"/>
        <end position="30"/>
    </location>
</feature>
<keyword evidence="12" id="KW-1185">Reference proteome</keyword>
<evidence type="ECO:0000256" key="2">
    <source>
        <dbReference type="ARBA" id="ARBA00022448"/>
    </source>
</evidence>
<evidence type="ECO:0000313" key="12">
    <source>
        <dbReference type="Proteomes" id="UP000234462"/>
    </source>
</evidence>
<proteinExistence type="inferred from homology"/>
<reference evidence="12" key="1">
    <citation type="submission" date="2017-03" db="EMBL/GenBank/DDBJ databases">
        <authorList>
            <person name="Monnet C."/>
        </authorList>
    </citation>
    <scope>NUCLEOTIDE SEQUENCE [LARGE SCALE GENOMIC DNA]</scope>
    <source>
        <strain evidence="12">SJ5-8</strain>
    </source>
</reference>
<evidence type="ECO:0000313" key="11">
    <source>
        <dbReference type="EMBL" id="SMY13068.1"/>
    </source>
</evidence>
<protein>
    <submittedName>
        <fullName evidence="11">TRAP-type C4-dicarboxylate transport system, small permease component</fullName>
    </submittedName>
</protein>
<sequence length="180" mass="18796">MFVLDRTAKYVSLVLAVTAASVIAVIMVMTTADVIKRFLTGASIPGTTEFSGVFLVAAVYFGLAYAMRTGAHVGVDLVVMRLRGGAAKAVKLVGLIVGTGILAWMLVETTGAAVHSISVNEYRYGIVKIPIWPAKLAIPIGLAALILECIVTLLKVVRGERAASGDEPSIDGAPRNVTGV</sequence>
<keyword evidence="3" id="KW-1003">Cell membrane</keyword>
<dbReference type="OrthoDB" id="4544352at2"/>
<dbReference type="InterPro" id="IPR055348">
    <property type="entry name" value="DctQ"/>
</dbReference>